<evidence type="ECO:0000259" key="4">
    <source>
        <dbReference type="PROSITE" id="PS50011"/>
    </source>
</evidence>
<dbReference type="InterPro" id="IPR017441">
    <property type="entry name" value="Protein_kinase_ATP_BS"/>
</dbReference>
<dbReference type="InterPro" id="IPR011009">
    <property type="entry name" value="Kinase-like_dom_sf"/>
</dbReference>
<dbReference type="PROSITE" id="PS00108">
    <property type="entry name" value="PROTEIN_KINASE_ST"/>
    <property type="match status" value="1"/>
</dbReference>
<protein>
    <recommendedName>
        <fullName evidence="4">Protein kinase domain-containing protein</fullName>
    </recommendedName>
</protein>
<sequence length="1052" mass="121680">MTSQLSQNSYAHLFNDAHSFRTDILKENVFCFELENNQPIKLGDGSFGVVYQIRDQNWEKFAVKILYESKAFEKAEFLPAIDEEVIQLFASEFEIDRNDPVIKSLYDISKSSSGFGNFSLELFKAVDGNAQYYKSLLSKVLKEHQSIPVERFTDEIKVSRLIRENFEASKQDVHIEGIVDTIGGTHQFHASEAYRNLKSSFEKSLVKLSNYALVMPFYDWTLKDLLEDGIEKYHIRKTSNLLGVIPKDDLSPYRLSASSKKDLEDEVDKMEIDIRYRDILKSNIYELTGYDILDSMNYEKRICTILAYLIRITIGLNALYAADFSHFDLKPANIFVKDSRIFDVVIGDLGFLKPEEAANETILNTGQNPLPLGTRHYRSPEQKDYFDICNVEIVQANDLVGHERPKFIVRDPKFGDTIIEDKDFLVFSKDKSHTKYEIDEITKSAAGIITITLKLNTKAQKQFVAEKQTQVILYKRQSVRTDLFGLGAIAFDMLTCGKSPEHFYNNLRAYDHETEDISTLMQMYHAVANFQSNEPRLVHVFEPFKHSKLPYYAPPQIVEFILKCMLYKAKNTFYDLNKNKATHFERHTAVIDAALQYLLDLSKTNFPAIYDENPLQMRRFEPIHRSQSSILSQEIRRLQHIPVEELPLRLTRGVCYFKEIVQLLSKTLKNDEIFFAELLPSNITTSDTGMGFYFTVYKNEASYRQDLKNDIVYTKINQSIDNSYVPDSLCFMRRPICLEKTTENHLFRYTFTNSSLLGNNVAKGDWIVMNSRLFEITAVHNFKWLELKAVNDMEPTEYDIEENEDTHQSFNIHDNETIECFYYANLNPCIYYLKMLGIYLYQLFFVGLGDATSDKPLIVNIAQSRMSMTSGGKRAVRIKNGHISNREQSEVSIDLIFQKICQMYLKLTFPSEKNSFYKAANNDNDRIIAVASELEKLQHMIGDFIGIPAVALADYLDRDFKLETKETLKAERKFFKEFPKRLEFNHLIQSLLAIDLSDRACYRENASLPERLQGIINLPVQEILPVVQDILAKEHLSYPQSLDNLDEEDPSE</sequence>
<feature type="domain" description="Protein kinase" evidence="4">
    <location>
        <begin position="36"/>
        <end position="590"/>
    </location>
</feature>
<keyword evidence="2 3" id="KW-0067">ATP-binding</keyword>
<evidence type="ECO:0000313" key="5">
    <source>
        <dbReference type="EMBL" id="NEZ67005.1"/>
    </source>
</evidence>
<dbReference type="PANTHER" id="PTHR44167:SF24">
    <property type="entry name" value="SERINE_THREONINE-PROTEIN KINASE CHK2"/>
    <property type="match status" value="1"/>
</dbReference>
<evidence type="ECO:0000313" key="6">
    <source>
        <dbReference type="Proteomes" id="UP000473574"/>
    </source>
</evidence>
<dbReference type="InterPro" id="IPR008271">
    <property type="entry name" value="Ser/Thr_kinase_AS"/>
</dbReference>
<dbReference type="SMART" id="SM00220">
    <property type="entry name" value="S_TKc"/>
    <property type="match status" value="1"/>
</dbReference>
<dbReference type="AlphaFoldDB" id="A0A6M0SEU9"/>
<dbReference type="SUPFAM" id="SSF56112">
    <property type="entry name" value="Protein kinase-like (PK-like)"/>
    <property type="match status" value="1"/>
</dbReference>
<dbReference type="Gene3D" id="1.10.510.10">
    <property type="entry name" value="Transferase(Phosphotransferase) domain 1"/>
    <property type="match status" value="1"/>
</dbReference>
<proteinExistence type="predicted"/>
<dbReference type="PANTHER" id="PTHR44167">
    <property type="entry name" value="OVARIAN-SPECIFIC SERINE/THREONINE-PROTEIN KINASE LOK-RELATED"/>
    <property type="match status" value="1"/>
</dbReference>
<gene>
    <name evidence="5" type="ORF">D0962_30360</name>
</gene>
<evidence type="ECO:0000256" key="2">
    <source>
        <dbReference type="ARBA" id="ARBA00022840"/>
    </source>
</evidence>
<dbReference type="EMBL" id="QZCE01000002">
    <property type="protein sequence ID" value="NEZ67005.1"/>
    <property type="molecule type" value="Genomic_DNA"/>
</dbReference>
<dbReference type="Proteomes" id="UP000473574">
    <property type="component" value="Unassembled WGS sequence"/>
</dbReference>
<reference evidence="5 6" key="1">
    <citation type="journal article" date="2020" name="Microb. Ecol.">
        <title>Ecogenomics of the Marine Benthic Filamentous Cyanobacterium Adonisia.</title>
        <authorList>
            <person name="Walter J.M."/>
            <person name="Coutinho F.H."/>
            <person name="Leomil L."/>
            <person name="Hargreaves P.I."/>
            <person name="Campeao M.E."/>
            <person name="Vieira V.V."/>
            <person name="Silva B.S."/>
            <person name="Fistarol G.O."/>
            <person name="Salomon P.S."/>
            <person name="Sawabe T."/>
            <person name="Mino S."/>
            <person name="Hosokawa M."/>
            <person name="Miyashita H."/>
            <person name="Maruyama F."/>
            <person name="van Verk M.C."/>
            <person name="Dutilh B.E."/>
            <person name="Thompson C.C."/>
            <person name="Thompson F.L."/>
        </authorList>
    </citation>
    <scope>NUCLEOTIDE SEQUENCE [LARGE SCALE GENOMIC DNA]</scope>
    <source>
        <strain evidence="5 6">CCMR0082</strain>
    </source>
</reference>
<keyword evidence="1 3" id="KW-0547">Nucleotide-binding</keyword>
<dbReference type="GO" id="GO:0005524">
    <property type="term" value="F:ATP binding"/>
    <property type="evidence" value="ECO:0007669"/>
    <property type="project" value="UniProtKB-UniRule"/>
</dbReference>
<feature type="binding site" evidence="3">
    <location>
        <position position="64"/>
    </location>
    <ligand>
        <name>ATP</name>
        <dbReference type="ChEBI" id="CHEBI:30616"/>
    </ligand>
</feature>
<evidence type="ECO:0000256" key="1">
    <source>
        <dbReference type="ARBA" id="ARBA00022741"/>
    </source>
</evidence>
<dbReference type="InterPro" id="IPR000719">
    <property type="entry name" value="Prot_kinase_dom"/>
</dbReference>
<evidence type="ECO:0000256" key="3">
    <source>
        <dbReference type="PROSITE-ProRule" id="PRU10141"/>
    </source>
</evidence>
<accession>A0A6M0SEU9</accession>
<dbReference type="RefSeq" id="WP_163669650.1">
    <property type="nucleotide sequence ID" value="NZ_QZCE01000002.1"/>
</dbReference>
<dbReference type="GO" id="GO:0004674">
    <property type="term" value="F:protein serine/threonine kinase activity"/>
    <property type="evidence" value="ECO:0007669"/>
    <property type="project" value="TreeGrafter"/>
</dbReference>
<organism evidence="5 6">
    <name type="scientific">Adonisia turfae CCMR0082</name>
    <dbReference type="NCBI Taxonomy" id="2304604"/>
    <lineage>
        <taxon>Bacteria</taxon>
        <taxon>Bacillati</taxon>
        <taxon>Cyanobacteriota</taxon>
        <taxon>Adonisia</taxon>
        <taxon>Adonisia turfae</taxon>
    </lineage>
</organism>
<comment type="caution">
    <text evidence="5">The sequence shown here is derived from an EMBL/GenBank/DDBJ whole genome shotgun (WGS) entry which is preliminary data.</text>
</comment>
<dbReference type="PROSITE" id="PS00107">
    <property type="entry name" value="PROTEIN_KINASE_ATP"/>
    <property type="match status" value="1"/>
</dbReference>
<name>A0A6M0SEU9_9CYAN</name>
<dbReference type="PROSITE" id="PS50011">
    <property type="entry name" value="PROTEIN_KINASE_DOM"/>
    <property type="match status" value="1"/>
</dbReference>